<accession>A0AAE4ZC44</accession>
<proteinExistence type="predicted"/>
<protein>
    <recommendedName>
        <fullName evidence="4">Transmembrane protein</fullName>
    </recommendedName>
</protein>
<feature type="transmembrane region" description="Helical" evidence="1">
    <location>
        <begin position="79"/>
        <end position="102"/>
    </location>
</feature>
<evidence type="ECO:0000313" key="2">
    <source>
        <dbReference type="EMBL" id="NIR74800.1"/>
    </source>
</evidence>
<feature type="transmembrane region" description="Helical" evidence="1">
    <location>
        <begin position="48"/>
        <end position="73"/>
    </location>
</feature>
<dbReference type="AlphaFoldDB" id="A0AAE4ZC44"/>
<dbReference type="Proteomes" id="UP000702544">
    <property type="component" value="Unassembled WGS sequence"/>
</dbReference>
<organism evidence="2 3">
    <name type="scientific">Candidatus Kutchimonas denitrificans</name>
    <dbReference type="NCBI Taxonomy" id="3056748"/>
    <lineage>
        <taxon>Bacteria</taxon>
        <taxon>Pseudomonadati</taxon>
        <taxon>Gemmatimonadota</taxon>
        <taxon>Gemmatimonadia</taxon>
        <taxon>Candidatus Palauibacterales</taxon>
        <taxon>Candidatus Palauibacteraceae</taxon>
        <taxon>Candidatus Kutchimonas</taxon>
    </lineage>
</organism>
<keyword evidence="1" id="KW-0472">Membrane</keyword>
<reference evidence="2 3" key="1">
    <citation type="submission" date="2020-01" db="EMBL/GenBank/DDBJ databases">
        <title>Genomes assembled from Gulf of Kutch pelagic sediment metagenomes.</title>
        <authorList>
            <person name="Chandrashekar M."/>
            <person name="Mahajan M.S."/>
            <person name="Dave K.J."/>
            <person name="Vatsa P."/>
            <person name="Nathani N.M."/>
        </authorList>
    </citation>
    <scope>NUCLEOTIDE SEQUENCE [LARGE SCALE GENOMIC DNA]</scope>
    <source>
        <strain evidence="2">KS3-K002</strain>
    </source>
</reference>
<dbReference type="Pfam" id="PF20556">
    <property type="entry name" value="DUF6768"/>
    <property type="match status" value="1"/>
</dbReference>
<name>A0AAE4ZC44_9BACT</name>
<evidence type="ECO:0000313" key="3">
    <source>
        <dbReference type="Proteomes" id="UP000702544"/>
    </source>
</evidence>
<evidence type="ECO:0000256" key="1">
    <source>
        <dbReference type="SAM" id="Phobius"/>
    </source>
</evidence>
<gene>
    <name evidence="2" type="ORF">GWO12_06765</name>
</gene>
<dbReference type="InterPro" id="IPR046659">
    <property type="entry name" value="DUF6768"/>
</dbReference>
<keyword evidence="1" id="KW-1133">Transmembrane helix</keyword>
<comment type="caution">
    <text evidence="2">The sequence shown here is derived from an EMBL/GenBank/DDBJ whole genome shotgun (WGS) entry which is preliminary data.</text>
</comment>
<dbReference type="EMBL" id="JAACAK010000049">
    <property type="protein sequence ID" value="NIR74800.1"/>
    <property type="molecule type" value="Genomic_DNA"/>
</dbReference>
<evidence type="ECO:0008006" key="4">
    <source>
        <dbReference type="Google" id="ProtNLM"/>
    </source>
</evidence>
<keyword evidence="1" id="KW-0812">Transmembrane</keyword>
<sequence length="137" mass="15410">MMSRSNEEIDRLIRETLARSDAELLDHLEDRSMAELLAETFRGRHRRLAIGGAVVNLMIFAAGVFAAVQFVAADDPRSMILWGGVTLLCFGAVSAIKIWYWLEMNRLAIIREVKRVELQVVQLAEKLSKERSGPPAD</sequence>